<dbReference type="Proteomes" id="UP001290101">
    <property type="component" value="Unassembled WGS sequence"/>
</dbReference>
<proteinExistence type="predicted"/>
<sequence length="59" mass="5643">MAMVGMAVVTASLAWLVLGLALALAVLLGACLTPTAPMLASSIVSGAPASGSCRVGSGR</sequence>
<accession>A0ABU5J9E3</accession>
<keyword evidence="2" id="KW-1185">Reference proteome</keyword>
<protein>
    <submittedName>
        <fullName evidence="1">Uncharacterized protein</fullName>
    </submittedName>
</protein>
<gene>
    <name evidence="1" type="ORF">U2F25_06775</name>
</gene>
<organism evidence="1 2">
    <name type="scientific">Micromonospora sicca</name>
    <dbReference type="NCBI Taxonomy" id="2202420"/>
    <lineage>
        <taxon>Bacteria</taxon>
        <taxon>Bacillati</taxon>
        <taxon>Actinomycetota</taxon>
        <taxon>Actinomycetes</taxon>
        <taxon>Micromonosporales</taxon>
        <taxon>Micromonosporaceae</taxon>
        <taxon>Micromonospora</taxon>
    </lineage>
</organism>
<evidence type="ECO:0000313" key="1">
    <source>
        <dbReference type="EMBL" id="MDZ5489173.1"/>
    </source>
</evidence>
<reference evidence="1 2" key="1">
    <citation type="submission" date="2023-12" db="EMBL/GenBank/DDBJ databases">
        <title>Micromonospora sp. nov., isolated from Atacama Desert.</title>
        <authorList>
            <person name="Carro L."/>
            <person name="Golinska P."/>
            <person name="Klenk H.-P."/>
            <person name="Goodfellow M."/>
        </authorList>
    </citation>
    <scope>NUCLEOTIDE SEQUENCE [LARGE SCALE GENOMIC DNA]</scope>
    <source>
        <strain evidence="1 2">4G53</strain>
    </source>
</reference>
<dbReference type="RefSeq" id="WP_322439597.1">
    <property type="nucleotide sequence ID" value="NZ_JAXOTQ010000006.1"/>
</dbReference>
<evidence type="ECO:0000313" key="2">
    <source>
        <dbReference type="Proteomes" id="UP001290101"/>
    </source>
</evidence>
<name>A0ABU5J9E3_9ACTN</name>
<comment type="caution">
    <text evidence="1">The sequence shown here is derived from an EMBL/GenBank/DDBJ whole genome shotgun (WGS) entry which is preliminary data.</text>
</comment>
<dbReference type="EMBL" id="JAXOTQ010000006">
    <property type="protein sequence ID" value="MDZ5489173.1"/>
    <property type="molecule type" value="Genomic_DNA"/>
</dbReference>